<name>A0ABV3R283_9HYPH</name>
<comment type="caution">
    <text evidence="2">The sequence shown here is derived from an EMBL/GenBank/DDBJ whole genome shotgun (WGS) entry which is preliminary data.</text>
</comment>
<keyword evidence="1" id="KW-1133">Transmembrane helix</keyword>
<keyword evidence="1" id="KW-0812">Transmembrane</keyword>
<dbReference type="EMBL" id="JBFOCI010000004">
    <property type="protein sequence ID" value="MEW9807451.1"/>
    <property type="molecule type" value="Genomic_DNA"/>
</dbReference>
<dbReference type="Pfam" id="PF05656">
    <property type="entry name" value="DUF805"/>
    <property type="match status" value="1"/>
</dbReference>
<evidence type="ECO:0000313" key="2">
    <source>
        <dbReference type="EMBL" id="MEW9807451.1"/>
    </source>
</evidence>
<feature type="transmembrane region" description="Helical" evidence="1">
    <location>
        <begin position="6"/>
        <end position="30"/>
    </location>
</feature>
<proteinExistence type="predicted"/>
<sequence>MHDIGLAGWFYLLVFLPYVGWLIILVFALIPSQKRENRWGPAPAGAGG</sequence>
<protein>
    <submittedName>
        <fullName evidence="2">DUF805 domain-containing protein</fullName>
    </submittedName>
</protein>
<organism evidence="2 3">
    <name type="scientific">Mesorhizobium marinum</name>
    <dbReference type="NCBI Taxonomy" id="3228790"/>
    <lineage>
        <taxon>Bacteria</taxon>
        <taxon>Pseudomonadati</taxon>
        <taxon>Pseudomonadota</taxon>
        <taxon>Alphaproteobacteria</taxon>
        <taxon>Hyphomicrobiales</taxon>
        <taxon>Phyllobacteriaceae</taxon>
        <taxon>Mesorhizobium</taxon>
    </lineage>
</organism>
<accession>A0ABV3R283</accession>
<keyword evidence="1" id="KW-0472">Membrane</keyword>
<dbReference type="RefSeq" id="WP_367724642.1">
    <property type="nucleotide sequence ID" value="NZ_JBFOCI010000004.1"/>
</dbReference>
<evidence type="ECO:0000256" key="1">
    <source>
        <dbReference type="SAM" id="Phobius"/>
    </source>
</evidence>
<dbReference type="InterPro" id="IPR008523">
    <property type="entry name" value="DUF805"/>
</dbReference>
<reference evidence="2 3" key="1">
    <citation type="submission" date="2024-06" db="EMBL/GenBank/DDBJ databases">
        <authorList>
            <person name="Tuo L."/>
        </authorList>
    </citation>
    <scope>NUCLEOTIDE SEQUENCE [LARGE SCALE GENOMIC DNA]</scope>
    <source>
        <strain evidence="2 3">ZMM04-5</strain>
    </source>
</reference>
<keyword evidence="3" id="KW-1185">Reference proteome</keyword>
<gene>
    <name evidence="2" type="ORF">ABUE31_15765</name>
</gene>
<dbReference type="Proteomes" id="UP001556196">
    <property type="component" value="Unassembled WGS sequence"/>
</dbReference>
<evidence type="ECO:0000313" key="3">
    <source>
        <dbReference type="Proteomes" id="UP001556196"/>
    </source>
</evidence>